<organism evidence="1 2">
    <name type="scientific">Aliiroseovarius zhejiangensis</name>
    <dbReference type="NCBI Taxonomy" id="1632025"/>
    <lineage>
        <taxon>Bacteria</taxon>
        <taxon>Pseudomonadati</taxon>
        <taxon>Pseudomonadota</taxon>
        <taxon>Alphaproteobacteria</taxon>
        <taxon>Rhodobacterales</taxon>
        <taxon>Paracoccaceae</taxon>
        <taxon>Aliiroseovarius</taxon>
    </lineage>
</organism>
<dbReference type="RefSeq" id="WP_191286013.1">
    <property type="nucleotide sequence ID" value="NZ_BNCH01000003.1"/>
</dbReference>
<dbReference type="Proteomes" id="UP000609802">
    <property type="component" value="Unassembled WGS sequence"/>
</dbReference>
<proteinExistence type="predicted"/>
<protein>
    <submittedName>
        <fullName evidence="1">Uncharacterized protein</fullName>
    </submittedName>
</protein>
<name>A0ABQ3IWM4_9RHOB</name>
<dbReference type="EMBL" id="BNCH01000003">
    <property type="protein sequence ID" value="GHE96565.1"/>
    <property type="molecule type" value="Genomic_DNA"/>
</dbReference>
<gene>
    <name evidence="1" type="ORF">GCM10016455_16210</name>
</gene>
<evidence type="ECO:0000313" key="2">
    <source>
        <dbReference type="Proteomes" id="UP000609802"/>
    </source>
</evidence>
<accession>A0ABQ3IWM4</accession>
<sequence length="60" mass="6505">MPETETPDANLRCASARAHALRTQFVQTVLRRMTGFLRASTSKKNGASLSGQPRVCDCPA</sequence>
<evidence type="ECO:0000313" key="1">
    <source>
        <dbReference type="EMBL" id="GHE96565.1"/>
    </source>
</evidence>
<keyword evidence="2" id="KW-1185">Reference proteome</keyword>
<comment type="caution">
    <text evidence="1">The sequence shown here is derived from an EMBL/GenBank/DDBJ whole genome shotgun (WGS) entry which is preliminary data.</text>
</comment>
<reference evidence="2" key="1">
    <citation type="journal article" date="2019" name="Int. J. Syst. Evol. Microbiol.">
        <title>The Global Catalogue of Microorganisms (GCM) 10K type strain sequencing project: providing services to taxonomists for standard genome sequencing and annotation.</title>
        <authorList>
            <consortium name="The Broad Institute Genomics Platform"/>
            <consortium name="The Broad Institute Genome Sequencing Center for Infectious Disease"/>
            <person name="Wu L."/>
            <person name="Ma J."/>
        </authorList>
    </citation>
    <scope>NUCLEOTIDE SEQUENCE [LARGE SCALE GENOMIC DNA]</scope>
    <source>
        <strain evidence="2">KCTC 42443</strain>
    </source>
</reference>